<feature type="transmembrane region" description="Helical" evidence="1">
    <location>
        <begin position="130"/>
        <end position="153"/>
    </location>
</feature>
<reference evidence="2 3" key="1">
    <citation type="submission" date="2020-08" db="EMBL/GenBank/DDBJ databases">
        <title>A Genomic Blueprint of the Chicken Gut Microbiome.</title>
        <authorList>
            <person name="Gilroy R."/>
            <person name="Ravi A."/>
            <person name="Getino M."/>
            <person name="Pursley I."/>
            <person name="Horton D.L."/>
            <person name="Alikhan N.-F."/>
            <person name="Baker D."/>
            <person name="Gharbi K."/>
            <person name="Hall N."/>
            <person name="Watson M."/>
            <person name="Adriaenssens E.M."/>
            <person name="Foster-Nyarko E."/>
            <person name="Jarju S."/>
            <person name="Secka A."/>
            <person name="Antonio M."/>
            <person name="Oren A."/>
            <person name="Chaudhuri R."/>
            <person name="La Ragione R.M."/>
            <person name="Hildebrand F."/>
            <person name="Pallen M.J."/>
        </authorList>
    </citation>
    <scope>NUCLEOTIDE SEQUENCE [LARGE SCALE GENOMIC DNA]</scope>
    <source>
        <strain evidence="2 3">Sa3CVA3</strain>
    </source>
</reference>
<organism evidence="2 3">
    <name type="scientific">Brevundimonas guildfordensis</name>
    <dbReference type="NCBI Taxonomy" id="2762241"/>
    <lineage>
        <taxon>Bacteria</taxon>
        <taxon>Pseudomonadati</taxon>
        <taxon>Pseudomonadota</taxon>
        <taxon>Alphaproteobacteria</taxon>
        <taxon>Caulobacterales</taxon>
        <taxon>Caulobacteraceae</taxon>
        <taxon>Brevundimonas</taxon>
    </lineage>
</organism>
<name>A0ABR8R213_9CAUL</name>
<dbReference type="RefSeq" id="WP_191744216.1">
    <property type="nucleotide sequence ID" value="NZ_JACSQU010000002.1"/>
</dbReference>
<keyword evidence="3" id="KW-1185">Reference proteome</keyword>
<feature type="transmembrane region" description="Helical" evidence="1">
    <location>
        <begin position="48"/>
        <end position="69"/>
    </location>
</feature>
<evidence type="ECO:0000313" key="2">
    <source>
        <dbReference type="EMBL" id="MBD7941840.1"/>
    </source>
</evidence>
<keyword evidence="1" id="KW-0812">Transmembrane</keyword>
<accession>A0ABR8R213</accession>
<keyword evidence="1" id="KW-1133">Transmembrane helix</keyword>
<dbReference type="EMBL" id="JACSQU010000002">
    <property type="protein sequence ID" value="MBD7941840.1"/>
    <property type="molecule type" value="Genomic_DNA"/>
</dbReference>
<sequence length="216" mass="23973">MPIVSSPTSQVLDAVRQSWILKLVWAWLPLLPLSLCAVAKHGDGQLGFIWFAPLLMLVPPAASFLIGRLQSQAQRKRHRRLTPLQRTQVSDEPEYEPLHEVLAIGSHPPLATLPPLLQAAVARLGAKPPIWLAPFVIPFCLVFSVALAALALLDDPVALLTRGLGRPWPLSYWSTYAIFTAIGFLLVTWHWLRAMHDHYVAEGLNAGRRPFPALRA</sequence>
<keyword evidence="1" id="KW-0472">Membrane</keyword>
<dbReference type="Proteomes" id="UP000638918">
    <property type="component" value="Unassembled WGS sequence"/>
</dbReference>
<evidence type="ECO:0000256" key="1">
    <source>
        <dbReference type="SAM" id="Phobius"/>
    </source>
</evidence>
<comment type="caution">
    <text evidence="2">The sequence shown here is derived from an EMBL/GenBank/DDBJ whole genome shotgun (WGS) entry which is preliminary data.</text>
</comment>
<proteinExistence type="predicted"/>
<evidence type="ECO:0000313" key="3">
    <source>
        <dbReference type="Proteomes" id="UP000638918"/>
    </source>
</evidence>
<gene>
    <name evidence="2" type="ORF">H9656_10625</name>
</gene>
<protein>
    <submittedName>
        <fullName evidence="2">Uncharacterized protein</fullName>
    </submittedName>
</protein>
<feature type="transmembrane region" description="Helical" evidence="1">
    <location>
        <begin position="173"/>
        <end position="192"/>
    </location>
</feature>